<dbReference type="SUPFAM" id="SSF56300">
    <property type="entry name" value="Metallo-dependent phosphatases"/>
    <property type="match status" value="1"/>
</dbReference>
<evidence type="ECO:0000259" key="2">
    <source>
        <dbReference type="Pfam" id="PF00149"/>
    </source>
</evidence>
<dbReference type="GO" id="GO:0006798">
    <property type="term" value="P:polyphosphate catabolic process"/>
    <property type="evidence" value="ECO:0007669"/>
    <property type="project" value="TreeGrafter"/>
</dbReference>
<dbReference type="GO" id="GO:0005737">
    <property type="term" value="C:cytoplasm"/>
    <property type="evidence" value="ECO:0007669"/>
    <property type="project" value="TreeGrafter"/>
</dbReference>
<comment type="caution">
    <text evidence="3">The sequence shown here is derived from an EMBL/GenBank/DDBJ whole genome shotgun (WGS) entry which is preliminary data.</text>
</comment>
<dbReference type="AlphaFoldDB" id="A0AAV4N272"/>
<dbReference type="InterPro" id="IPR029052">
    <property type="entry name" value="Metallo-depent_PP-like"/>
</dbReference>
<dbReference type="PANTHER" id="PTHR42850:SF4">
    <property type="entry name" value="ZINC-DEPENDENT ENDOPOLYPHOSPHATASE"/>
    <property type="match status" value="1"/>
</dbReference>
<feature type="transmembrane region" description="Helical" evidence="1">
    <location>
        <begin position="18"/>
        <end position="40"/>
    </location>
</feature>
<dbReference type="GO" id="GO:0000298">
    <property type="term" value="F:endopolyphosphatase activity"/>
    <property type="evidence" value="ECO:0007669"/>
    <property type="project" value="TreeGrafter"/>
</dbReference>
<keyword evidence="1" id="KW-1133">Transmembrane helix</keyword>
<keyword evidence="1" id="KW-0812">Transmembrane</keyword>
<dbReference type="Gene3D" id="3.60.21.10">
    <property type="match status" value="1"/>
</dbReference>
<reference evidence="3 4" key="1">
    <citation type="submission" date="2021-06" db="EMBL/GenBank/DDBJ databases">
        <title>Caerostris darwini draft genome.</title>
        <authorList>
            <person name="Kono N."/>
            <person name="Arakawa K."/>
        </authorList>
    </citation>
    <scope>NUCLEOTIDE SEQUENCE [LARGE SCALE GENOMIC DNA]</scope>
</reference>
<dbReference type="EMBL" id="BPLQ01001139">
    <property type="protein sequence ID" value="GIX78910.1"/>
    <property type="molecule type" value="Genomic_DNA"/>
</dbReference>
<keyword evidence="4" id="KW-1185">Reference proteome</keyword>
<feature type="domain" description="Calcineurin-like phosphoesterase" evidence="2">
    <location>
        <begin position="75"/>
        <end position="219"/>
    </location>
</feature>
<protein>
    <submittedName>
        <fullName evidence="3">Metallophos domain-containing protein</fullName>
    </submittedName>
</protein>
<evidence type="ECO:0000313" key="3">
    <source>
        <dbReference type="EMBL" id="GIX78910.1"/>
    </source>
</evidence>
<evidence type="ECO:0000256" key="1">
    <source>
        <dbReference type="SAM" id="Phobius"/>
    </source>
</evidence>
<dbReference type="InterPro" id="IPR050126">
    <property type="entry name" value="Ap4A_hydrolase"/>
</dbReference>
<gene>
    <name evidence="3" type="primary">AVEN_159201_1</name>
    <name evidence="3" type="ORF">CDAR_223201</name>
</gene>
<sequence length="298" mass="34280">MTNIKEFCLKILRIWKNFLFKGMHLIVFIVGVLFQFPLIVHTKICQPFSIYDKYPPRVQHSVLNPTFLENFTELFVIGDVHGCYDELQLLLKKANATSDDVLKIFVGDLLRKGPKNLEVLHYIRNCQSCISVRGNNDQKCLLKVYFSHASNNYKLKRSDKWMKKLSPADLEYLEELPYSISIPSLDSVIVHGGLLPGVPLEKQRPWTMMNLRDITPDSSCPGGFRANPKQFKGHPWASKWRGPQHVYFGHDNKRKLQLYPFATGIDTSCYRGNYLTGLFISGNRSGTFVTQNALDKYQ</sequence>
<dbReference type="Proteomes" id="UP001054837">
    <property type="component" value="Unassembled WGS sequence"/>
</dbReference>
<dbReference type="InterPro" id="IPR004843">
    <property type="entry name" value="Calcineurin-like_PHP"/>
</dbReference>
<proteinExistence type="predicted"/>
<keyword evidence="1" id="KW-0472">Membrane</keyword>
<dbReference type="CDD" id="cd00144">
    <property type="entry name" value="MPP_PPP_family"/>
    <property type="match status" value="1"/>
</dbReference>
<name>A0AAV4N272_9ARAC</name>
<organism evidence="3 4">
    <name type="scientific">Caerostris darwini</name>
    <dbReference type="NCBI Taxonomy" id="1538125"/>
    <lineage>
        <taxon>Eukaryota</taxon>
        <taxon>Metazoa</taxon>
        <taxon>Ecdysozoa</taxon>
        <taxon>Arthropoda</taxon>
        <taxon>Chelicerata</taxon>
        <taxon>Arachnida</taxon>
        <taxon>Araneae</taxon>
        <taxon>Araneomorphae</taxon>
        <taxon>Entelegynae</taxon>
        <taxon>Araneoidea</taxon>
        <taxon>Araneidae</taxon>
        <taxon>Caerostris</taxon>
    </lineage>
</organism>
<evidence type="ECO:0000313" key="4">
    <source>
        <dbReference type="Proteomes" id="UP001054837"/>
    </source>
</evidence>
<dbReference type="Pfam" id="PF00149">
    <property type="entry name" value="Metallophos"/>
    <property type="match status" value="1"/>
</dbReference>
<dbReference type="GO" id="GO:0016791">
    <property type="term" value="F:phosphatase activity"/>
    <property type="evidence" value="ECO:0007669"/>
    <property type="project" value="TreeGrafter"/>
</dbReference>
<dbReference type="PANTHER" id="PTHR42850">
    <property type="entry name" value="METALLOPHOSPHOESTERASE"/>
    <property type="match status" value="1"/>
</dbReference>
<accession>A0AAV4N272</accession>